<keyword evidence="2" id="KW-1185">Reference proteome</keyword>
<dbReference type="HOGENOM" id="CLU_2150325_0_0_1"/>
<dbReference type="AlphaFoldDB" id="M1DEJ2"/>
<proteinExistence type="predicted"/>
<dbReference type="EnsemblPlants" id="PGSC0003DMT400087777">
    <property type="protein sequence ID" value="PGSC0003DMT400087777"/>
    <property type="gene ID" value="PGSC0003DMG400037348"/>
</dbReference>
<dbReference type="InParanoid" id="M1DEJ2"/>
<protein>
    <submittedName>
        <fullName evidence="1">Uncharacterized protein</fullName>
    </submittedName>
</protein>
<organism evidence="1 2">
    <name type="scientific">Solanum tuberosum</name>
    <name type="common">Potato</name>
    <dbReference type="NCBI Taxonomy" id="4113"/>
    <lineage>
        <taxon>Eukaryota</taxon>
        <taxon>Viridiplantae</taxon>
        <taxon>Streptophyta</taxon>
        <taxon>Embryophyta</taxon>
        <taxon>Tracheophyta</taxon>
        <taxon>Spermatophyta</taxon>
        <taxon>Magnoliopsida</taxon>
        <taxon>eudicotyledons</taxon>
        <taxon>Gunneridae</taxon>
        <taxon>Pentapetalae</taxon>
        <taxon>asterids</taxon>
        <taxon>lamiids</taxon>
        <taxon>Solanales</taxon>
        <taxon>Solanaceae</taxon>
        <taxon>Solanoideae</taxon>
        <taxon>Solaneae</taxon>
        <taxon>Solanum</taxon>
    </lineage>
</organism>
<evidence type="ECO:0000313" key="1">
    <source>
        <dbReference type="EnsemblPlants" id="PGSC0003DMT400087777"/>
    </source>
</evidence>
<name>M1DEJ2_SOLTU</name>
<reference evidence="2" key="1">
    <citation type="journal article" date="2011" name="Nature">
        <title>Genome sequence and analysis of the tuber crop potato.</title>
        <authorList>
            <consortium name="The Potato Genome Sequencing Consortium"/>
        </authorList>
    </citation>
    <scope>NUCLEOTIDE SEQUENCE [LARGE SCALE GENOMIC DNA]</scope>
    <source>
        <strain evidence="2">cv. DM1-3 516 R44</strain>
    </source>
</reference>
<evidence type="ECO:0000313" key="2">
    <source>
        <dbReference type="Proteomes" id="UP000011115"/>
    </source>
</evidence>
<dbReference type="Gramene" id="PGSC0003DMT400087777">
    <property type="protein sequence ID" value="PGSC0003DMT400087777"/>
    <property type="gene ID" value="PGSC0003DMG400037348"/>
</dbReference>
<dbReference type="PaxDb" id="4113-PGSC0003DMT400087777"/>
<accession>M1DEJ2</accession>
<dbReference type="Proteomes" id="UP000011115">
    <property type="component" value="Unassembled WGS sequence"/>
</dbReference>
<sequence length="112" mass="12391">MQHVQKGGKKVELKKFTEQLGASHNGLATSLNDPLGQAIRAGAEERRKSGRPITSASHQVMKIPHLMFQYFSSIFKVHKADYVGHAEKIRRSANGLLHLAQLLAPAKSMHII</sequence>
<reference evidence="1" key="2">
    <citation type="submission" date="2015-06" db="UniProtKB">
        <authorList>
            <consortium name="EnsemblPlants"/>
        </authorList>
    </citation>
    <scope>IDENTIFICATION</scope>
    <source>
        <strain evidence="1">DM1-3 516 R44</strain>
    </source>
</reference>